<dbReference type="Gene3D" id="3.20.20.80">
    <property type="entry name" value="Glycosidases"/>
    <property type="match status" value="1"/>
</dbReference>
<evidence type="ECO:0000256" key="1">
    <source>
        <dbReference type="ARBA" id="ARBA00022801"/>
    </source>
</evidence>
<keyword evidence="1" id="KW-0378">Hydrolase</keyword>
<organism evidence="5">
    <name type="scientific">uncultured organism</name>
    <dbReference type="NCBI Taxonomy" id="155900"/>
    <lineage>
        <taxon>unclassified sequences</taxon>
        <taxon>environmental samples</taxon>
    </lineage>
</organism>
<protein>
    <submittedName>
        <fullName evidence="5">Putative carbohydrate-active enzyme</fullName>
    </submittedName>
</protein>
<keyword evidence="2" id="KW-0119">Carbohydrate metabolism</keyword>
<reference evidence="5" key="1">
    <citation type="journal article" date="2010" name="Genome Res.">
        <title>Functional metagenomics to mine the human gut microbiome for dietary fiber catabolic enzymes.</title>
        <authorList>
            <person name="Tasse L."/>
            <person name="Bercovici J."/>
            <person name="Pizzut-Serin S."/>
            <person name="Robe P."/>
            <person name="Tap J."/>
            <person name="Klopp C."/>
            <person name="Cantarel B.L."/>
            <person name="Coutinho P.M."/>
            <person name="Henrissat B."/>
            <person name="Leclerc M."/>
            <person name="Dore J."/>
            <person name="Monsan P."/>
            <person name="Remaud-Simeon M."/>
            <person name="Potocki-Veronese G."/>
        </authorList>
    </citation>
    <scope>NUCLEOTIDE SEQUENCE</scope>
</reference>
<dbReference type="AlphaFoldDB" id="D9ZDS9"/>
<dbReference type="EMBL" id="GU942932">
    <property type="protein sequence ID" value="ADD61489.1"/>
    <property type="molecule type" value="Genomic_DNA"/>
</dbReference>
<evidence type="ECO:0000313" key="5">
    <source>
        <dbReference type="EMBL" id="ADD61483.1"/>
    </source>
</evidence>
<dbReference type="InterPro" id="IPR001000">
    <property type="entry name" value="GH10_dom"/>
</dbReference>
<sequence length="113" mass="12570">MSNCTDFGCLWYSNNYKKDTSLKDVLGDKFLIGVAQNTRQSSGVDTASVKIVKQHFNAVVAENCMKHAIIHPEEDRYDFGQADEFVKFGEDKMECILPDTALLGIHNLHSGSA</sequence>
<dbReference type="GO" id="GO:0000272">
    <property type="term" value="P:polysaccharide catabolic process"/>
    <property type="evidence" value="ECO:0007669"/>
    <property type="project" value="UniProtKB-KW"/>
</dbReference>
<name>D9ZDS9_9ZZZZ</name>
<dbReference type="Pfam" id="PF00331">
    <property type="entry name" value="Glyco_hydro_10"/>
    <property type="match status" value="1"/>
</dbReference>
<dbReference type="CAZy" id="GH10">
    <property type="family name" value="Glycoside Hydrolase Family 10"/>
</dbReference>
<dbReference type="EMBL" id="GU942931">
    <property type="protein sequence ID" value="ADD61483.1"/>
    <property type="molecule type" value="Genomic_DNA"/>
</dbReference>
<dbReference type="SUPFAM" id="SSF51445">
    <property type="entry name" value="(Trans)glycosidases"/>
    <property type="match status" value="1"/>
</dbReference>
<evidence type="ECO:0000256" key="3">
    <source>
        <dbReference type="ARBA" id="ARBA00023326"/>
    </source>
</evidence>
<feature type="domain" description="GH10" evidence="4">
    <location>
        <begin position="16"/>
        <end position="113"/>
    </location>
</feature>
<accession>D9ZDS9</accession>
<evidence type="ECO:0000259" key="4">
    <source>
        <dbReference type="PROSITE" id="PS51760"/>
    </source>
</evidence>
<evidence type="ECO:0000256" key="2">
    <source>
        <dbReference type="ARBA" id="ARBA00023277"/>
    </source>
</evidence>
<proteinExistence type="predicted"/>
<dbReference type="PROSITE" id="PS51760">
    <property type="entry name" value="GH10_2"/>
    <property type="match status" value="1"/>
</dbReference>
<dbReference type="InterPro" id="IPR017853">
    <property type="entry name" value="GH"/>
</dbReference>
<dbReference type="GO" id="GO:0004553">
    <property type="term" value="F:hydrolase activity, hydrolyzing O-glycosyl compounds"/>
    <property type="evidence" value="ECO:0007669"/>
    <property type="project" value="InterPro"/>
</dbReference>
<keyword evidence="3" id="KW-0624">Polysaccharide degradation</keyword>